<dbReference type="PANTHER" id="PTHR34390:SF2">
    <property type="entry name" value="SUCCINATE TRANSPORTER SUBUNIT YJJP-RELATED"/>
    <property type="match status" value="1"/>
</dbReference>
<evidence type="ECO:0000256" key="7">
    <source>
        <dbReference type="SAM" id="MobiDB-lite"/>
    </source>
</evidence>
<sequence>MEKIPETRSGHGHAQEPPADLAQIPIIKPTRRSPEDYLDATSGDGDGHLDADSGTGMGTGTEPETTPAPTSAIDFALGPAAEAAGLPTTGGHPTTPTPTQSVETVDPVRTDSGTTVVGGPAAPGGDAGAGPTDARPTDARPTDGPPSDAPLTDTPLTEPPASDPVPQSVLAPSESTTGEPPATAPIGTTGTVGVSEREKKPSKGRLRFSGGSAFKRMMYSEPLPTQTLSIVDRIATSPYANPYLRTTRNADADARTTLDFALKLGETMFRFGAGALEVETSIIVVTQAFGVHETEVDITNQSIALNYAPSGKTPYSLHRVVRSWSQNYAGLALLHRLVAAVAAGEMDRDEAQQTLADIRHKPKPFPGWLTTVAAGLFSATFVVFIGGGVVGAGVAFLSMMLMMTVVDLLGRARIPEFFSIMAGGFIATMIALVLYTLDVDLAPSLVVAGGIMLLLPSGRFVSAVQDAINGFPVTAAGRFVSAFLVFAALIAGIVAATVFASMLGVRELDLAQEPFADYPVWLLGILVFAAAIWNAVFEQSEWRLLLPTAVVSLAGFAVYVVAEFIGVGSRLTPAIAAVAIGALGRYVALRMGAPQLVVAVPGILFLLPGLTIFRSMYKIAMDTGEMMEGVIGLFNAAAIIMAIAAGVVLGDTIARPFTTAFQANERRRIGRR</sequence>
<feature type="transmembrane region" description="Helical" evidence="8">
    <location>
        <begin position="596"/>
        <end position="617"/>
    </location>
</feature>
<keyword evidence="3 8" id="KW-0812">Transmembrane</keyword>
<protein>
    <submittedName>
        <fullName evidence="11">Uncharacterized membrane protein YjjP (DUF1212 family)</fullName>
    </submittedName>
</protein>
<dbReference type="Proteomes" id="UP000256727">
    <property type="component" value="Unassembled WGS sequence"/>
</dbReference>
<keyword evidence="5 8" id="KW-0472">Membrane</keyword>
<dbReference type="Pfam" id="PF06738">
    <property type="entry name" value="ThrE"/>
    <property type="match status" value="1"/>
</dbReference>
<dbReference type="PANTHER" id="PTHR34390">
    <property type="entry name" value="UPF0442 PROTEIN YJJB-RELATED"/>
    <property type="match status" value="1"/>
</dbReference>
<proteinExistence type="inferred from homology"/>
<name>A0A3D9LFD6_9MICC</name>
<keyword evidence="12" id="KW-1185">Reference proteome</keyword>
<feature type="transmembrane region" description="Helical" evidence="8">
    <location>
        <begin position="544"/>
        <end position="565"/>
    </location>
</feature>
<dbReference type="RefSeq" id="WP_245952387.1">
    <property type="nucleotide sequence ID" value="NZ_QREH01000001.1"/>
</dbReference>
<dbReference type="InterPro" id="IPR024528">
    <property type="entry name" value="ThrE_2"/>
</dbReference>
<evidence type="ECO:0000313" key="12">
    <source>
        <dbReference type="Proteomes" id="UP000256727"/>
    </source>
</evidence>
<evidence type="ECO:0000313" key="11">
    <source>
        <dbReference type="EMBL" id="REE05149.1"/>
    </source>
</evidence>
<comment type="subcellular location">
    <subcellularLocation>
        <location evidence="1">Cell membrane</location>
        <topology evidence="1">Multi-pass membrane protein</topology>
    </subcellularLocation>
</comment>
<feature type="domain" description="Threonine/serine exporter-like N-terminal" evidence="9">
    <location>
        <begin position="259"/>
        <end position="499"/>
    </location>
</feature>
<evidence type="ECO:0000259" key="10">
    <source>
        <dbReference type="Pfam" id="PF12821"/>
    </source>
</evidence>
<dbReference type="GO" id="GO:0005886">
    <property type="term" value="C:plasma membrane"/>
    <property type="evidence" value="ECO:0007669"/>
    <property type="project" value="UniProtKB-SubCell"/>
</dbReference>
<evidence type="ECO:0000256" key="8">
    <source>
        <dbReference type="SAM" id="Phobius"/>
    </source>
</evidence>
<organism evidence="11 12">
    <name type="scientific">Citricoccus muralis</name>
    <dbReference type="NCBI Taxonomy" id="169134"/>
    <lineage>
        <taxon>Bacteria</taxon>
        <taxon>Bacillati</taxon>
        <taxon>Actinomycetota</taxon>
        <taxon>Actinomycetes</taxon>
        <taxon>Micrococcales</taxon>
        <taxon>Micrococcaceae</taxon>
        <taxon>Citricoccus</taxon>
    </lineage>
</organism>
<reference evidence="11 12" key="1">
    <citation type="submission" date="2018-07" db="EMBL/GenBank/DDBJ databases">
        <title>Sequencing the genomes of 1000 actinobacteria strains.</title>
        <authorList>
            <person name="Klenk H.-P."/>
        </authorList>
    </citation>
    <scope>NUCLEOTIDE SEQUENCE [LARGE SCALE GENOMIC DNA]</scope>
    <source>
        <strain evidence="11 12">DSM 14442</strain>
    </source>
</reference>
<feature type="domain" description="Threonine/Serine exporter ThrE" evidence="10">
    <location>
        <begin position="525"/>
        <end position="652"/>
    </location>
</feature>
<feature type="transmembrane region" description="Helical" evidence="8">
    <location>
        <begin position="571"/>
        <end position="589"/>
    </location>
</feature>
<feature type="transmembrane region" description="Helical" evidence="8">
    <location>
        <begin position="482"/>
        <end position="506"/>
    </location>
</feature>
<accession>A0A3D9LFD6</accession>
<comment type="caution">
    <text evidence="11">The sequence shown here is derived from an EMBL/GenBank/DDBJ whole genome shotgun (WGS) entry which is preliminary data.</text>
</comment>
<evidence type="ECO:0000259" key="9">
    <source>
        <dbReference type="Pfam" id="PF06738"/>
    </source>
</evidence>
<feature type="transmembrane region" description="Helical" evidence="8">
    <location>
        <begin position="518"/>
        <end position="537"/>
    </location>
</feature>
<comment type="similarity">
    <text evidence="6">Belongs to the ThrE exporter (TC 2.A.79) family.</text>
</comment>
<evidence type="ECO:0000256" key="1">
    <source>
        <dbReference type="ARBA" id="ARBA00004651"/>
    </source>
</evidence>
<dbReference type="Pfam" id="PF12821">
    <property type="entry name" value="ThrE_2"/>
    <property type="match status" value="1"/>
</dbReference>
<keyword evidence="2" id="KW-1003">Cell membrane</keyword>
<feature type="transmembrane region" description="Helical" evidence="8">
    <location>
        <begin position="629"/>
        <end position="649"/>
    </location>
</feature>
<dbReference type="EMBL" id="QREH01000001">
    <property type="protein sequence ID" value="REE05149.1"/>
    <property type="molecule type" value="Genomic_DNA"/>
</dbReference>
<dbReference type="GO" id="GO:0022857">
    <property type="term" value="F:transmembrane transporter activity"/>
    <property type="evidence" value="ECO:0007669"/>
    <property type="project" value="InterPro"/>
</dbReference>
<dbReference type="InterPro" id="IPR010619">
    <property type="entry name" value="ThrE-like_N"/>
</dbReference>
<feature type="compositionally biased region" description="Low complexity" evidence="7">
    <location>
        <begin position="60"/>
        <end position="99"/>
    </location>
</feature>
<evidence type="ECO:0000256" key="5">
    <source>
        <dbReference type="ARBA" id="ARBA00023136"/>
    </source>
</evidence>
<feature type="compositionally biased region" description="Low complexity" evidence="7">
    <location>
        <begin position="176"/>
        <end position="191"/>
    </location>
</feature>
<feature type="transmembrane region" description="Helical" evidence="8">
    <location>
        <begin position="441"/>
        <end position="461"/>
    </location>
</feature>
<feature type="transmembrane region" description="Helical" evidence="8">
    <location>
        <begin position="417"/>
        <end position="435"/>
    </location>
</feature>
<evidence type="ECO:0000256" key="4">
    <source>
        <dbReference type="ARBA" id="ARBA00022989"/>
    </source>
</evidence>
<evidence type="ECO:0000256" key="6">
    <source>
        <dbReference type="ARBA" id="ARBA00034125"/>
    </source>
</evidence>
<keyword evidence="4 8" id="KW-1133">Transmembrane helix</keyword>
<evidence type="ECO:0000256" key="2">
    <source>
        <dbReference type="ARBA" id="ARBA00022475"/>
    </source>
</evidence>
<evidence type="ECO:0000256" key="3">
    <source>
        <dbReference type="ARBA" id="ARBA00022692"/>
    </source>
</evidence>
<dbReference type="GO" id="GO:0015744">
    <property type="term" value="P:succinate transport"/>
    <property type="evidence" value="ECO:0007669"/>
    <property type="project" value="TreeGrafter"/>
</dbReference>
<feature type="region of interest" description="Disordered" evidence="7">
    <location>
        <begin position="1"/>
        <end position="205"/>
    </location>
</feature>
<gene>
    <name evidence="11" type="ORF">C8E99_3019</name>
</gene>
<dbReference type="InterPro" id="IPR050539">
    <property type="entry name" value="ThrE_Dicarb/AminoAcid_Exp"/>
</dbReference>
<dbReference type="AlphaFoldDB" id="A0A3D9LFD6"/>